<feature type="region of interest" description="Disordered" evidence="2">
    <location>
        <begin position="1"/>
        <end position="25"/>
    </location>
</feature>
<dbReference type="SUPFAM" id="SSF57997">
    <property type="entry name" value="Tropomyosin"/>
    <property type="match status" value="1"/>
</dbReference>
<evidence type="ECO:0000256" key="2">
    <source>
        <dbReference type="SAM" id="MobiDB-lite"/>
    </source>
</evidence>
<name>A0ABD0K3U0_9CAEN</name>
<sequence length="572" mass="65589">MNYLVRRMSSTQKCKPPDPPPVDVDALREDWERDLKAKNEELEEVRVKLEQEQDSKQKLQKQLQQLQVSIQDANSKLQRAQDVGEKLRLENKKKTEQVEKLERNISHMEDRIRNLEIRASEVEKAELTLESTRRNLESSQQDCRSKEGEIRRLQDKYDKTCLELEQAQTKIAELEKKIDDLKLQVRHELMKNENIERGLETIPHLKDDIRERDKRISQLETEIDQMSILLAASRKAVREFKDKIRDLEKGEAAGEGMRRELELAQHEVMTLKQLITGKDALLLRKGQALEQAKEIIESLPRTQDEKEKLKKIQQLLTKLADRDISTNPNNTNESDMNGNRGHQRVLLTPRGRQNQDAGRELTVNAAPYSRESGEPVNFLEQCLQDGGTGRGGPTQMAVVHPVRRASSFHEQSSHQPRSRHSPRSQNRNSSQIRPGTSNVYRPETRPGSRFPPSLDYSLGGTQDEQDSWVNVTNHHNVNHSQRKPRPYSATNACHRDTDASSDFGSHSSLDTDSEISVSTRDQQLLAKAQLTARQKDEILASSITIGDRVTFTIPQKPPRYGRKKRESCGDDK</sequence>
<feature type="region of interest" description="Disordered" evidence="2">
    <location>
        <begin position="404"/>
        <end position="463"/>
    </location>
</feature>
<dbReference type="EMBL" id="JACVVK020000258">
    <property type="protein sequence ID" value="KAK7481728.1"/>
    <property type="molecule type" value="Genomic_DNA"/>
</dbReference>
<evidence type="ECO:0000313" key="4">
    <source>
        <dbReference type="Proteomes" id="UP001519460"/>
    </source>
</evidence>
<feature type="region of interest" description="Disordered" evidence="2">
    <location>
        <begin position="553"/>
        <end position="572"/>
    </location>
</feature>
<gene>
    <name evidence="3" type="ORF">BaRGS_00027101</name>
</gene>
<evidence type="ECO:0000256" key="1">
    <source>
        <dbReference type="SAM" id="Coils"/>
    </source>
</evidence>
<organism evidence="3 4">
    <name type="scientific">Batillaria attramentaria</name>
    <dbReference type="NCBI Taxonomy" id="370345"/>
    <lineage>
        <taxon>Eukaryota</taxon>
        <taxon>Metazoa</taxon>
        <taxon>Spiralia</taxon>
        <taxon>Lophotrochozoa</taxon>
        <taxon>Mollusca</taxon>
        <taxon>Gastropoda</taxon>
        <taxon>Caenogastropoda</taxon>
        <taxon>Sorbeoconcha</taxon>
        <taxon>Cerithioidea</taxon>
        <taxon>Batillariidae</taxon>
        <taxon>Batillaria</taxon>
    </lineage>
</organism>
<evidence type="ECO:0000313" key="3">
    <source>
        <dbReference type="EMBL" id="KAK7481728.1"/>
    </source>
</evidence>
<keyword evidence="1" id="KW-0175">Coiled coil</keyword>
<dbReference type="Gene3D" id="1.20.5.170">
    <property type="match status" value="1"/>
</dbReference>
<keyword evidence="4" id="KW-1185">Reference proteome</keyword>
<dbReference type="PANTHER" id="PTHR45615:SF80">
    <property type="entry name" value="GRIP DOMAIN-CONTAINING PROTEIN"/>
    <property type="match status" value="1"/>
</dbReference>
<dbReference type="PANTHER" id="PTHR45615">
    <property type="entry name" value="MYOSIN HEAVY CHAIN, NON-MUSCLE"/>
    <property type="match status" value="1"/>
</dbReference>
<accession>A0ABD0K3U0</accession>
<feature type="region of interest" description="Disordered" evidence="2">
    <location>
        <begin position="323"/>
        <end position="342"/>
    </location>
</feature>
<feature type="coiled-coil region" evidence="1">
    <location>
        <begin position="216"/>
        <end position="250"/>
    </location>
</feature>
<dbReference type="Proteomes" id="UP001519460">
    <property type="component" value="Unassembled WGS sequence"/>
</dbReference>
<feature type="compositionally biased region" description="Polar residues" evidence="2">
    <location>
        <begin position="325"/>
        <end position="337"/>
    </location>
</feature>
<dbReference type="AlphaFoldDB" id="A0ABD0K3U0"/>
<proteinExistence type="predicted"/>
<comment type="caution">
    <text evidence="3">The sequence shown here is derived from an EMBL/GenBank/DDBJ whole genome shotgun (WGS) entry which is preliminary data.</text>
</comment>
<protein>
    <submittedName>
        <fullName evidence="3">Uncharacterized protein</fullName>
    </submittedName>
</protein>
<feature type="coiled-coil region" evidence="1">
    <location>
        <begin position="28"/>
        <end position="191"/>
    </location>
</feature>
<reference evidence="3 4" key="1">
    <citation type="journal article" date="2023" name="Sci. Data">
        <title>Genome assembly of the Korean intertidal mud-creeper Batillaria attramentaria.</title>
        <authorList>
            <person name="Patra A.K."/>
            <person name="Ho P.T."/>
            <person name="Jun S."/>
            <person name="Lee S.J."/>
            <person name="Kim Y."/>
            <person name="Won Y.J."/>
        </authorList>
    </citation>
    <scope>NUCLEOTIDE SEQUENCE [LARGE SCALE GENOMIC DNA]</scope>
    <source>
        <strain evidence="3">Wonlab-2016</strain>
    </source>
</reference>